<sequence>MKSVYLQDYLKRNWLVIGIISCIVLARAFPSIGAKGGSLKPEYSVKYGAVAVIFLISGLSLQTDSIFDTFHQYRLHIFVQCFTFLFIPIYTSLLVSIFENILPVDLWILKGLLIVACMPPPVSSAVILTKAARGNEVAAIFNSVLGSFLGIIITPLLLLLVLNVSTNVPLFSTIFQLSGTVLLPLVIGQFIKKSVAYFKRVHPALSNISQCALLLIIYCTFCDAFVMPDIGLRTVDIFMTVILVLIEKLSLLAISFMSTKYFHCFTNDDIVAILFCSTHKSLTLGIPILRIMFSGFQYAGRIMLPLLVYHPVQIILGGFFVSSLKDWVHSDRRKRRPFV</sequence>
<reference evidence="4" key="1">
    <citation type="submission" date="2025-08" db="UniProtKB">
        <authorList>
            <consortium name="RefSeq"/>
        </authorList>
    </citation>
    <scope>IDENTIFICATION</scope>
    <source>
        <tissue evidence="4">Entire body</tissue>
    </source>
</reference>
<evidence type="ECO:0000256" key="1">
    <source>
        <dbReference type="ARBA" id="ARBA00006528"/>
    </source>
</evidence>
<dbReference type="Proteomes" id="UP000192223">
    <property type="component" value="Unplaced"/>
</dbReference>
<dbReference type="Pfam" id="PF13593">
    <property type="entry name" value="SBF_like"/>
    <property type="match status" value="1"/>
</dbReference>
<feature type="transmembrane region" description="Helical" evidence="2">
    <location>
        <begin position="12"/>
        <end position="32"/>
    </location>
</feature>
<feature type="transmembrane region" description="Helical" evidence="2">
    <location>
        <begin position="44"/>
        <end position="61"/>
    </location>
</feature>
<dbReference type="STRING" id="224129.A0A1W4WK05"/>
<evidence type="ECO:0000256" key="2">
    <source>
        <dbReference type="SAM" id="Phobius"/>
    </source>
</evidence>
<keyword evidence="2" id="KW-0812">Transmembrane</keyword>
<feature type="transmembrane region" description="Helical" evidence="2">
    <location>
        <begin position="212"/>
        <end position="231"/>
    </location>
</feature>
<dbReference type="KEGG" id="apln:108733928"/>
<dbReference type="InterPro" id="IPR016833">
    <property type="entry name" value="Put_Na-Bile_cotransptr"/>
</dbReference>
<organism evidence="3 4">
    <name type="scientific">Agrilus planipennis</name>
    <name type="common">Emerald ash borer</name>
    <name type="synonym">Agrilus marcopoli</name>
    <dbReference type="NCBI Taxonomy" id="224129"/>
    <lineage>
        <taxon>Eukaryota</taxon>
        <taxon>Metazoa</taxon>
        <taxon>Ecdysozoa</taxon>
        <taxon>Arthropoda</taxon>
        <taxon>Hexapoda</taxon>
        <taxon>Insecta</taxon>
        <taxon>Pterygota</taxon>
        <taxon>Neoptera</taxon>
        <taxon>Endopterygota</taxon>
        <taxon>Coleoptera</taxon>
        <taxon>Polyphaga</taxon>
        <taxon>Elateriformia</taxon>
        <taxon>Buprestoidea</taxon>
        <taxon>Buprestidae</taxon>
        <taxon>Agrilinae</taxon>
        <taxon>Agrilus</taxon>
    </lineage>
</organism>
<dbReference type="OrthoDB" id="188035at2759"/>
<keyword evidence="2" id="KW-1133">Transmembrane helix</keyword>
<feature type="transmembrane region" description="Helical" evidence="2">
    <location>
        <begin position="168"/>
        <end position="191"/>
    </location>
</feature>
<dbReference type="GO" id="GO:0005886">
    <property type="term" value="C:plasma membrane"/>
    <property type="evidence" value="ECO:0007669"/>
    <property type="project" value="TreeGrafter"/>
</dbReference>
<evidence type="ECO:0000313" key="4">
    <source>
        <dbReference type="RefSeq" id="XP_018320792.1"/>
    </source>
</evidence>
<feature type="transmembrane region" description="Helical" evidence="2">
    <location>
        <begin position="107"/>
        <end position="128"/>
    </location>
</feature>
<dbReference type="PIRSF" id="PIRSF026166">
    <property type="entry name" value="UCP026166"/>
    <property type="match status" value="1"/>
</dbReference>
<name>A0A1W4WK05_AGRPL</name>
<protein>
    <submittedName>
        <fullName evidence="4">Sodium/bile acid cotransporter 7-B-like isoform X1</fullName>
    </submittedName>
</protein>
<dbReference type="GeneID" id="108733928"/>
<feature type="transmembrane region" description="Helical" evidence="2">
    <location>
        <begin position="308"/>
        <end position="328"/>
    </location>
</feature>
<feature type="transmembrane region" description="Helical" evidence="2">
    <location>
        <begin position="270"/>
        <end position="293"/>
    </location>
</feature>
<evidence type="ECO:0000313" key="3">
    <source>
        <dbReference type="Proteomes" id="UP000192223"/>
    </source>
</evidence>
<dbReference type="PANTHER" id="PTHR18640">
    <property type="entry name" value="SOLUTE CARRIER FAMILY 10 MEMBER 7"/>
    <property type="match status" value="1"/>
</dbReference>
<feature type="transmembrane region" description="Helical" evidence="2">
    <location>
        <begin position="73"/>
        <end position="95"/>
    </location>
</feature>
<comment type="similarity">
    <text evidence="1">Belongs to the bile acid:sodium symporter (BASS) (TC 2.A.28) family.</text>
</comment>
<accession>A0A1W4WK05</accession>
<keyword evidence="3" id="KW-1185">Reference proteome</keyword>
<proteinExistence type="inferred from homology"/>
<dbReference type="InParanoid" id="A0A1W4WK05"/>
<feature type="transmembrane region" description="Helical" evidence="2">
    <location>
        <begin position="237"/>
        <end position="258"/>
    </location>
</feature>
<dbReference type="AlphaFoldDB" id="A0A1W4WK05"/>
<keyword evidence="2" id="KW-0472">Membrane</keyword>
<dbReference type="Gene3D" id="1.20.1530.20">
    <property type="match status" value="1"/>
</dbReference>
<dbReference type="InterPro" id="IPR038770">
    <property type="entry name" value="Na+/solute_symporter_sf"/>
</dbReference>
<dbReference type="PANTHER" id="PTHR18640:SF5">
    <property type="entry name" value="SODIUM_BILE ACID COTRANSPORTER 7"/>
    <property type="match status" value="1"/>
</dbReference>
<feature type="transmembrane region" description="Helical" evidence="2">
    <location>
        <begin position="140"/>
        <end position="162"/>
    </location>
</feature>
<gene>
    <name evidence="4" type="primary">LOC108733928</name>
</gene>
<dbReference type="RefSeq" id="XP_018320792.1">
    <property type="nucleotide sequence ID" value="XM_018465290.1"/>
</dbReference>